<dbReference type="Pfam" id="PF10282">
    <property type="entry name" value="Lactonase"/>
    <property type="match status" value="1"/>
</dbReference>
<protein>
    <submittedName>
        <fullName evidence="3">IPT/TIG domain-containing protein</fullName>
    </submittedName>
</protein>
<sequence length="559" mass="55777">MSKAGVPAVAGATAQAVEVAGPFAVLTLPVGSKPDGVAVGPFGLRVHVANNGSGTVSVIDSGTHTLTTSFGPVNSPIGVQVTPDNTHVYVANSASDSVSVINRDSFSVVREIRVGKNPFTLRVSPGGVRGYVTNRGSDTVSMIDTTTNAVIATIPVGRGPTGVVVAPDALEVYAANNAGNSLSVIDTSTATVTATIDGLSAPVGVTISPDGRRLYVTNRGSDTVSVIDTGTRQITGTIPVGSGPRGVSISPDGRLVYVANSASDTVSIIDTDTLTVTATIPVGHQPSAVAITPNGLSAYVTNSGADTVSIIQTLNAMGPNRGPMTGGTLVTITGTNLGSAQMIRFNETPATILANTSNQILVASPPGSGTAQVTVTTVGGTSNPKPFFYYPNGFVDAIDPDAGPVAGRNSITIRGESLGTASRVYFGTVPAIPTVVSDSALSVSVPPSSTGAGVVPVAVWTAGGLADGERAYTYVVPPVLSGLTRTSGPVFGGNTIAVTGSYLATTQHVSVGGVTARFSIGSDTTAAVVIPAGARPGPVDVTVITAGGTATLSGAYTYI</sequence>
<evidence type="ECO:0000313" key="3">
    <source>
        <dbReference type="EMBL" id="MBO8185236.1"/>
    </source>
</evidence>
<dbReference type="InterPro" id="IPR014756">
    <property type="entry name" value="Ig_E-set"/>
</dbReference>
<accession>A0ABS3WQ44</accession>
<gene>
    <name evidence="3" type="ORF">JW592_07085</name>
</gene>
<evidence type="ECO:0000256" key="1">
    <source>
        <dbReference type="ARBA" id="ARBA00022729"/>
    </source>
</evidence>
<dbReference type="RefSeq" id="WP_209264043.1">
    <property type="nucleotide sequence ID" value="NZ_JAFFZN010000004.1"/>
</dbReference>
<proteinExistence type="predicted"/>
<name>A0ABS3WQ44_9ACTN</name>
<dbReference type="PANTHER" id="PTHR47197:SF3">
    <property type="entry name" value="DIHYDRO-HEME D1 DEHYDROGENASE"/>
    <property type="match status" value="1"/>
</dbReference>
<dbReference type="InterPro" id="IPR048433">
    <property type="entry name" value="YNCE-like_beta-prop"/>
</dbReference>
<evidence type="ECO:0000313" key="4">
    <source>
        <dbReference type="Proteomes" id="UP001518976"/>
    </source>
</evidence>
<dbReference type="InterPro" id="IPR011045">
    <property type="entry name" value="N2O_reductase_N"/>
</dbReference>
<dbReference type="EMBL" id="JAFFZN010000004">
    <property type="protein sequence ID" value="MBO8185236.1"/>
    <property type="molecule type" value="Genomic_DNA"/>
</dbReference>
<feature type="domain" description="IPT/TIG" evidence="2">
    <location>
        <begin position="477"/>
        <end position="559"/>
    </location>
</feature>
<dbReference type="SMART" id="SM00429">
    <property type="entry name" value="IPT"/>
    <property type="match status" value="3"/>
</dbReference>
<dbReference type="Pfam" id="PF01833">
    <property type="entry name" value="TIG"/>
    <property type="match status" value="3"/>
</dbReference>
<dbReference type="InterPro" id="IPR019405">
    <property type="entry name" value="Lactonase_7-beta_prop"/>
</dbReference>
<dbReference type="SUPFAM" id="SSF50974">
    <property type="entry name" value="Nitrous oxide reductase, N-terminal domain"/>
    <property type="match status" value="1"/>
</dbReference>
<dbReference type="Gene3D" id="2.130.10.10">
    <property type="entry name" value="YVTN repeat-like/Quinoprotein amine dehydrogenase"/>
    <property type="match status" value="3"/>
</dbReference>
<organism evidence="3 4">
    <name type="scientific">Streptomyces spirodelae</name>
    <dbReference type="NCBI Taxonomy" id="2812904"/>
    <lineage>
        <taxon>Bacteria</taxon>
        <taxon>Bacillati</taxon>
        <taxon>Actinomycetota</taxon>
        <taxon>Actinomycetes</taxon>
        <taxon>Kitasatosporales</taxon>
        <taxon>Streptomycetaceae</taxon>
        <taxon>Streptomyces</taxon>
    </lineage>
</organism>
<keyword evidence="4" id="KW-1185">Reference proteome</keyword>
<dbReference type="SUPFAM" id="SSF81296">
    <property type="entry name" value="E set domains"/>
    <property type="match status" value="3"/>
</dbReference>
<feature type="domain" description="IPT/TIG" evidence="2">
    <location>
        <begin position="313"/>
        <end position="390"/>
    </location>
</feature>
<dbReference type="InterPro" id="IPR015943">
    <property type="entry name" value="WD40/YVTN_repeat-like_dom_sf"/>
</dbReference>
<comment type="caution">
    <text evidence="3">The sequence shown here is derived from an EMBL/GenBank/DDBJ whole genome shotgun (WGS) entry which is preliminary data.</text>
</comment>
<evidence type="ECO:0000259" key="2">
    <source>
        <dbReference type="SMART" id="SM00429"/>
    </source>
</evidence>
<dbReference type="Proteomes" id="UP001518976">
    <property type="component" value="Unassembled WGS sequence"/>
</dbReference>
<dbReference type="InterPro" id="IPR013783">
    <property type="entry name" value="Ig-like_fold"/>
</dbReference>
<dbReference type="InterPro" id="IPR002909">
    <property type="entry name" value="IPT_dom"/>
</dbReference>
<dbReference type="InterPro" id="IPR011964">
    <property type="entry name" value="YVTN_b-propeller_repeat"/>
</dbReference>
<feature type="domain" description="IPT/TIG" evidence="2">
    <location>
        <begin position="392"/>
        <end position="475"/>
    </location>
</feature>
<dbReference type="InterPro" id="IPR051200">
    <property type="entry name" value="Host-pathogen_enzymatic-act"/>
</dbReference>
<keyword evidence="1" id="KW-0732">Signal</keyword>
<dbReference type="NCBIfam" id="TIGR02276">
    <property type="entry name" value="beta_rpt_yvtn"/>
    <property type="match status" value="5"/>
</dbReference>
<dbReference type="PANTHER" id="PTHR47197">
    <property type="entry name" value="PROTEIN NIRF"/>
    <property type="match status" value="1"/>
</dbReference>
<dbReference type="Pfam" id="PF21783">
    <property type="entry name" value="YNCE"/>
    <property type="match status" value="1"/>
</dbReference>
<reference evidence="3 4" key="1">
    <citation type="submission" date="2021-02" db="EMBL/GenBank/DDBJ databases">
        <title>Streptomyces spirodelae sp. nov., isolated from duckweed.</title>
        <authorList>
            <person name="Saimee Y."/>
            <person name="Duangmal K."/>
        </authorList>
    </citation>
    <scope>NUCLEOTIDE SEQUENCE [LARGE SCALE GENOMIC DNA]</scope>
    <source>
        <strain evidence="3 4">DW4-2</strain>
    </source>
</reference>
<dbReference type="Gene3D" id="2.60.40.10">
    <property type="entry name" value="Immunoglobulins"/>
    <property type="match status" value="3"/>
</dbReference>